<proteinExistence type="predicted"/>
<keyword evidence="2" id="KW-0472">Membrane</keyword>
<evidence type="ECO:0000259" key="3">
    <source>
        <dbReference type="SMART" id="SM00257"/>
    </source>
</evidence>
<keyword evidence="2" id="KW-1133">Transmembrane helix</keyword>
<dbReference type="EMBL" id="JAIVFL010000001">
    <property type="protein sequence ID" value="MCI4676291.1"/>
    <property type="molecule type" value="Genomic_DNA"/>
</dbReference>
<comment type="caution">
    <text evidence="4">The sequence shown here is derived from an EMBL/GenBank/DDBJ whole genome shotgun (WGS) entry which is preliminary data.</text>
</comment>
<organism evidence="4 5">
    <name type="scientific">Candidatus Mycolicibacterium alkanivorans</name>
    <dbReference type="NCBI Taxonomy" id="2954114"/>
    <lineage>
        <taxon>Bacteria</taxon>
        <taxon>Bacillati</taxon>
        <taxon>Actinomycetota</taxon>
        <taxon>Actinomycetes</taxon>
        <taxon>Mycobacteriales</taxon>
        <taxon>Mycobacteriaceae</taxon>
        <taxon>Mycolicibacterium</taxon>
    </lineage>
</organism>
<feature type="transmembrane region" description="Helical" evidence="2">
    <location>
        <begin position="61"/>
        <end position="80"/>
    </location>
</feature>
<feature type="domain" description="LysM" evidence="3">
    <location>
        <begin position="102"/>
        <end position="151"/>
    </location>
</feature>
<name>A0ABS9YYI3_9MYCO</name>
<protein>
    <submittedName>
        <fullName evidence="4">LysM peptidoglycan-binding domain-containing protein</fullName>
    </submittedName>
</protein>
<dbReference type="SMART" id="SM00257">
    <property type="entry name" value="LysM"/>
    <property type="match status" value="1"/>
</dbReference>
<evidence type="ECO:0000256" key="1">
    <source>
        <dbReference type="SAM" id="MobiDB-lite"/>
    </source>
</evidence>
<reference evidence="4" key="1">
    <citation type="journal article" date="2022" name="ISME J.">
        <title>Identification of active gaseous-alkane degraders at natural gas seeps.</title>
        <authorList>
            <person name="Farhan Ul Haque M."/>
            <person name="Hernandez M."/>
            <person name="Crombie A.T."/>
            <person name="Murrell J.C."/>
        </authorList>
    </citation>
    <scope>NUCLEOTIDE SEQUENCE</scope>
    <source>
        <strain evidence="4">ANDR5</strain>
    </source>
</reference>
<evidence type="ECO:0000256" key="2">
    <source>
        <dbReference type="SAM" id="Phobius"/>
    </source>
</evidence>
<gene>
    <name evidence="4" type="ORF">K9U37_15990</name>
</gene>
<keyword evidence="2" id="KW-0812">Transmembrane</keyword>
<dbReference type="Pfam" id="PF01476">
    <property type="entry name" value="LysM"/>
    <property type="match status" value="1"/>
</dbReference>
<evidence type="ECO:0000313" key="5">
    <source>
        <dbReference type="Proteomes" id="UP001139068"/>
    </source>
</evidence>
<feature type="region of interest" description="Disordered" evidence="1">
    <location>
        <begin position="1"/>
        <end position="44"/>
    </location>
</feature>
<accession>A0ABS9YYI3</accession>
<dbReference type="InterPro" id="IPR036779">
    <property type="entry name" value="LysM_dom_sf"/>
</dbReference>
<dbReference type="Proteomes" id="UP001139068">
    <property type="component" value="Unassembled WGS sequence"/>
</dbReference>
<sequence>MTVIDDRQVVSWPSGFRPSRTPARQRPGSSRPGPSRPAAAPMRYRGTGVPVSQAVHSRRPVSTAVTIALAGLAALITLWLGSLAHFSSGAVAPAQIPDQLAVVQVQAGESLEQVAARAAPDAPVSQVVQRIRDLNKLDSASLDAGQTLIAPIG</sequence>
<dbReference type="InterPro" id="IPR018392">
    <property type="entry name" value="LysM"/>
</dbReference>
<keyword evidence="5" id="KW-1185">Reference proteome</keyword>
<evidence type="ECO:0000313" key="4">
    <source>
        <dbReference type="EMBL" id="MCI4676291.1"/>
    </source>
</evidence>
<feature type="compositionally biased region" description="Low complexity" evidence="1">
    <location>
        <begin position="22"/>
        <end position="41"/>
    </location>
</feature>
<dbReference type="RefSeq" id="WP_243072500.1">
    <property type="nucleotide sequence ID" value="NZ_JAIVFL010000001.1"/>
</dbReference>
<dbReference type="Gene3D" id="3.10.350.10">
    <property type="entry name" value="LysM domain"/>
    <property type="match status" value="1"/>
</dbReference>